<dbReference type="OrthoDB" id="2730767at2"/>
<gene>
    <name evidence="1" type="ORF">SAMN02745136_04732</name>
</gene>
<evidence type="ECO:0000313" key="1">
    <source>
        <dbReference type="EMBL" id="SHL37254.1"/>
    </source>
</evidence>
<sequence length="98" mass="11500">MEDLESHNKAGIYRDYLLKKKIIKFNKSEMGSLLDILGICGILPSNNYPCYDVKFADITWRAPVEHTNDFSFPFNRWQVKDGVNTERFQKVFGMLYTK</sequence>
<protein>
    <submittedName>
        <fullName evidence="1">Uncharacterized protein</fullName>
    </submittedName>
</protein>
<dbReference type="RefSeq" id="WP_073279540.1">
    <property type="nucleotide sequence ID" value="NZ_FRAC01000031.1"/>
</dbReference>
<accession>A0A1M7A3H0</accession>
<keyword evidence="2" id="KW-1185">Reference proteome</keyword>
<reference evidence="1 2" key="1">
    <citation type="submission" date="2016-11" db="EMBL/GenBank/DDBJ databases">
        <authorList>
            <person name="Jaros S."/>
            <person name="Januszkiewicz K."/>
            <person name="Wedrychowicz H."/>
        </authorList>
    </citation>
    <scope>NUCLEOTIDE SEQUENCE [LARGE SCALE GENOMIC DNA]</scope>
    <source>
        <strain evidence="1 2">DSM 15929</strain>
    </source>
</reference>
<evidence type="ECO:0000313" key="2">
    <source>
        <dbReference type="Proteomes" id="UP000184386"/>
    </source>
</evidence>
<dbReference type="Proteomes" id="UP000184386">
    <property type="component" value="Unassembled WGS sequence"/>
</dbReference>
<dbReference type="STRING" id="1121322.SAMN02745136_04732"/>
<dbReference type="EMBL" id="FRAC01000031">
    <property type="protein sequence ID" value="SHL37254.1"/>
    <property type="molecule type" value="Genomic_DNA"/>
</dbReference>
<organism evidence="1 2">
    <name type="scientific">Anaerocolumna jejuensis DSM 15929</name>
    <dbReference type="NCBI Taxonomy" id="1121322"/>
    <lineage>
        <taxon>Bacteria</taxon>
        <taxon>Bacillati</taxon>
        <taxon>Bacillota</taxon>
        <taxon>Clostridia</taxon>
        <taxon>Lachnospirales</taxon>
        <taxon>Lachnospiraceae</taxon>
        <taxon>Anaerocolumna</taxon>
    </lineage>
</organism>
<name>A0A1M7A3H0_9FIRM</name>
<proteinExistence type="predicted"/>
<dbReference type="AlphaFoldDB" id="A0A1M7A3H0"/>